<protein>
    <submittedName>
        <fullName evidence="7">Transcription initiation factor IID, 18kD subunit-domain-containing protein</fullName>
    </submittedName>
</protein>
<dbReference type="EMBL" id="MU854389">
    <property type="protein sequence ID" value="KAK4039877.1"/>
    <property type="molecule type" value="Genomic_DNA"/>
</dbReference>
<proteinExistence type="predicted"/>
<dbReference type="Proteomes" id="UP001303115">
    <property type="component" value="Unassembled WGS sequence"/>
</dbReference>
<keyword evidence="8" id="KW-1185">Reference proteome</keyword>
<dbReference type="GO" id="GO:0006366">
    <property type="term" value="P:transcription by RNA polymerase II"/>
    <property type="evidence" value="ECO:0007669"/>
    <property type="project" value="InterPro"/>
</dbReference>
<evidence type="ECO:0000256" key="6">
    <source>
        <dbReference type="SAM" id="SignalP"/>
    </source>
</evidence>
<dbReference type="PANTHER" id="PTHR11380:SF16">
    <property type="entry name" value="TRANSCRIPTION INITIATION PROTEIN SPT3 HOMOLOG"/>
    <property type="match status" value="1"/>
</dbReference>
<keyword evidence="6" id="KW-0732">Signal</keyword>
<feature type="compositionally biased region" description="Acidic residues" evidence="5">
    <location>
        <begin position="427"/>
        <end position="448"/>
    </location>
</feature>
<feature type="region of interest" description="Disordered" evidence="5">
    <location>
        <begin position="425"/>
        <end position="479"/>
    </location>
</feature>
<gene>
    <name evidence="7" type="ORF">C8A01DRAFT_16180</name>
</gene>
<dbReference type="AlphaFoldDB" id="A0AAN6SRH5"/>
<dbReference type="GO" id="GO:0005634">
    <property type="term" value="C:nucleus"/>
    <property type="evidence" value="ECO:0007669"/>
    <property type="project" value="UniProtKB-SubCell"/>
</dbReference>
<evidence type="ECO:0000256" key="3">
    <source>
        <dbReference type="ARBA" id="ARBA00023163"/>
    </source>
</evidence>
<feature type="signal peptide" evidence="6">
    <location>
        <begin position="1"/>
        <end position="19"/>
    </location>
</feature>
<feature type="region of interest" description="Disordered" evidence="5">
    <location>
        <begin position="153"/>
        <end position="219"/>
    </location>
</feature>
<feature type="chain" id="PRO_5043026414" evidence="6">
    <location>
        <begin position="20"/>
        <end position="698"/>
    </location>
</feature>
<evidence type="ECO:0000256" key="2">
    <source>
        <dbReference type="ARBA" id="ARBA00023015"/>
    </source>
</evidence>
<evidence type="ECO:0000256" key="1">
    <source>
        <dbReference type="ARBA" id="ARBA00004123"/>
    </source>
</evidence>
<evidence type="ECO:0000313" key="8">
    <source>
        <dbReference type="Proteomes" id="UP001303115"/>
    </source>
</evidence>
<dbReference type="GO" id="GO:0003712">
    <property type="term" value="F:transcription coregulator activity"/>
    <property type="evidence" value="ECO:0007669"/>
    <property type="project" value="TreeGrafter"/>
</dbReference>
<comment type="subcellular location">
    <subcellularLocation>
        <location evidence="1">Nucleus</location>
    </subcellularLocation>
</comment>
<keyword evidence="3" id="KW-0804">Transcription</keyword>
<evidence type="ECO:0000256" key="5">
    <source>
        <dbReference type="SAM" id="MobiDB-lite"/>
    </source>
</evidence>
<evidence type="ECO:0000256" key="4">
    <source>
        <dbReference type="ARBA" id="ARBA00023242"/>
    </source>
</evidence>
<sequence length="698" mass="75652">MKTLFSLVVHLSLLQTCLGLCYYPNGDLAKDDHPCDPDAEHSPCCAAPTVGKACLANKLCVSPENIYARGSCTDPTWMSPECPNYCTRQPGQGWDMVSCSNVTKTDTSWCCFGETNCCNSGRGRVDILPNANTWALWDSTKTQWTVVSPLSTAQATSTTSSTPSASTSSSPTSTTGTNSGASQQSSQTGEATSPASATGTAGTAGTAGGQSSEATSSTGLSTGAQAGIGVGAAIGALLIATVAYLWWKLNKANKTAAESQWMAAAAYPPPAPASSYYPQDPAPKYELQGERATHELQGQHHIVQGDARSSELGSHASYAAESPLAGVVKVSMGAPRYRDEILKMMFVAEEMGEPSVSTTTVVENIVRDQTVHLLVVAAELAARRGQARFTTDDIIFQVRHDAERLARLQNHMHWKQIRKKAKVKDDEAADDLDLDEVDDLIEDDEGRDDAETTGPADSDSDPSTPQPKHAGTVKAGGPEVSIPPLPWSIISMFPHTADIPSIAALENDEAAEDGEQGPPLDQGSTTSRWLLARLQKNDKRTNRMTADEYSTFSECRSASFTFRKKKTFRGWCGLGVIADHRRKDNVLEILGFLTSEWVRTLTERALEVKEQELRALKYAAAKARAGVKRKFDEPGPFTMRDGEDGTLEKDADEVPMLKSPIQPQHVRRAFEILQTPPKNYTAMMNGTRLRQRKRLRIF</sequence>
<name>A0AAN6SRH5_9PEZI</name>
<dbReference type="GO" id="GO:0000124">
    <property type="term" value="C:SAGA complex"/>
    <property type="evidence" value="ECO:0007669"/>
    <property type="project" value="TreeGrafter"/>
</dbReference>
<dbReference type="Pfam" id="PF02269">
    <property type="entry name" value="TFIID-18kDa"/>
    <property type="match status" value="1"/>
</dbReference>
<comment type="caution">
    <text evidence="7">The sequence shown here is derived from an EMBL/GenBank/DDBJ whole genome shotgun (WGS) entry which is preliminary data.</text>
</comment>
<reference evidence="8" key="1">
    <citation type="journal article" date="2023" name="Mol. Phylogenet. Evol.">
        <title>Genome-scale phylogeny and comparative genomics of the fungal order Sordariales.</title>
        <authorList>
            <person name="Hensen N."/>
            <person name="Bonometti L."/>
            <person name="Westerberg I."/>
            <person name="Brannstrom I.O."/>
            <person name="Guillou S."/>
            <person name="Cros-Aarteil S."/>
            <person name="Calhoun S."/>
            <person name="Haridas S."/>
            <person name="Kuo A."/>
            <person name="Mondo S."/>
            <person name="Pangilinan J."/>
            <person name="Riley R."/>
            <person name="LaButti K."/>
            <person name="Andreopoulos B."/>
            <person name="Lipzen A."/>
            <person name="Chen C."/>
            <person name="Yan M."/>
            <person name="Daum C."/>
            <person name="Ng V."/>
            <person name="Clum A."/>
            <person name="Steindorff A."/>
            <person name="Ohm R.A."/>
            <person name="Martin F."/>
            <person name="Silar P."/>
            <person name="Natvig D.O."/>
            <person name="Lalanne C."/>
            <person name="Gautier V."/>
            <person name="Ament-Velasquez S.L."/>
            <person name="Kruys A."/>
            <person name="Hutchinson M.I."/>
            <person name="Powell A.J."/>
            <person name="Barry K."/>
            <person name="Miller A.N."/>
            <person name="Grigoriev I.V."/>
            <person name="Debuchy R."/>
            <person name="Gladieux P."/>
            <person name="Hiltunen Thoren M."/>
            <person name="Johannesson H."/>
        </authorList>
    </citation>
    <scope>NUCLEOTIDE SEQUENCE [LARGE SCALE GENOMIC DNA]</scope>
    <source>
        <strain evidence="8">CBS 284.82</strain>
    </source>
</reference>
<evidence type="ECO:0000313" key="7">
    <source>
        <dbReference type="EMBL" id="KAK4039877.1"/>
    </source>
</evidence>
<dbReference type="InterPro" id="IPR003195">
    <property type="entry name" value="TFIID_TAF13"/>
</dbReference>
<dbReference type="CDD" id="cd22926">
    <property type="entry name" value="HFD_SPT3"/>
    <property type="match status" value="1"/>
</dbReference>
<organism evidence="7 8">
    <name type="scientific">Parachaetomium inaequale</name>
    <dbReference type="NCBI Taxonomy" id="2588326"/>
    <lineage>
        <taxon>Eukaryota</taxon>
        <taxon>Fungi</taxon>
        <taxon>Dikarya</taxon>
        <taxon>Ascomycota</taxon>
        <taxon>Pezizomycotina</taxon>
        <taxon>Sordariomycetes</taxon>
        <taxon>Sordariomycetidae</taxon>
        <taxon>Sordariales</taxon>
        <taxon>Chaetomiaceae</taxon>
        <taxon>Parachaetomium</taxon>
    </lineage>
</organism>
<keyword evidence="4" id="KW-0539">Nucleus</keyword>
<accession>A0AAN6SRH5</accession>
<keyword evidence="2" id="KW-0805">Transcription regulation</keyword>
<dbReference type="PANTHER" id="PTHR11380">
    <property type="entry name" value="TRANSCRIPTION INITIATION FACTOR TFIID/SUPT3-RELATED"/>
    <property type="match status" value="1"/>
</dbReference>